<keyword evidence="3" id="KW-0378">Hydrolase</keyword>
<keyword evidence="4" id="KW-1185">Reference proteome</keyword>
<dbReference type="PATRIC" id="fig|1409788.3.peg.4025"/>
<dbReference type="PANTHER" id="PTHR10963">
    <property type="entry name" value="GLYCOSYL HYDROLASE-RELATED"/>
    <property type="match status" value="1"/>
</dbReference>
<dbReference type="InterPro" id="IPR000757">
    <property type="entry name" value="Beta-glucanase-like"/>
</dbReference>
<dbReference type="SUPFAM" id="SSF49899">
    <property type="entry name" value="Concanavalin A-like lectins/glucanases"/>
    <property type="match status" value="1"/>
</dbReference>
<dbReference type="Pfam" id="PF00722">
    <property type="entry name" value="Glyco_hydro_16"/>
    <property type="match status" value="1"/>
</dbReference>
<dbReference type="GO" id="GO:0042972">
    <property type="term" value="F:licheninase activity"/>
    <property type="evidence" value="ECO:0007669"/>
    <property type="project" value="UniProtKB-EC"/>
</dbReference>
<evidence type="ECO:0000256" key="1">
    <source>
        <dbReference type="ARBA" id="ARBA00006865"/>
    </source>
</evidence>
<comment type="similarity">
    <text evidence="1">Belongs to the glycosyl hydrolase 16 family.</text>
</comment>
<dbReference type="Proteomes" id="UP000036958">
    <property type="component" value="Unassembled WGS sequence"/>
</dbReference>
<reference evidence="4" key="1">
    <citation type="submission" date="2015-07" db="EMBL/GenBank/DDBJ databases">
        <title>Genome sequencing of Sunxiuqinia dokdonensis strain SK.</title>
        <authorList>
            <person name="Ahn S."/>
            <person name="Kim B.-C."/>
        </authorList>
    </citation>
    <scope>NUCLEOTIDE SEQUENCE [LARGE SCALE GENOMIC DNA]</scope>
    <source>
        <strain evidence="4">SK</strain>
    </source>
</reference>
<comment type="caution">
    <text evidence="3">The sequence shown here is derived from an EMBL/GenBank/DDBJ whole genome shotgun (WGS) entry which is preliminary data.</text>
</comment>
<feature type="domain" description="GH16" evidence="2">
    <location>
        <begin position="27"/>
        <end position="274"/>
    </location>
</feature>
<evidence type="ECO:0000313" key="4">
    <source>
        <dbReference type="Proteomes" id="UP000036958"/>
    </source>
</evidence>
<dbReference type="InterPro" id="IPR013320">
    <property type="entry name" value="ConA-like_dom_sf"/>
</dbReference>
<dbReference type="STRING" id="1409788.NC99_39380"/>
<sequence>MNINYLPIVMLLFSSFVSCQSSKQDKVDNDYADYQLVWSDEFDYEGLPDSTRWSYDTEGNAWQWGNDEEQYYTSRRLANAEVKDGKLFITAIRESYKDRNYTSARLITKEKGDWLYGKVEVCAKLPEGRGLWPAIWMLPTDWEYGGWPASGEIDIMENVGYMPDTILASSHTKTYNHKIGTQRSDTIVVPTCYDEFHLYQLEWEPEQYKVFVDGEHFFTFKNEGTGPDEWPYDKRFHLLLNLAVGGTWGGSRGIDTTIFPRSMEVDYVRVYQKK</sequence>
<organism evidence="3 4">
    <name type="scientific">Sunxiuqinia dokdonensis</name>
    <dbReference type="NCBI Taxonomy" id="1409788"/>
    <lineage>
        <taxon>Bacteria</taxon>
        <taxon>Pseudomonadati</taxon>
        <taxon>Bacteroidota</taxon>
        <taxon>Bacteroidia</taxon>
        <taxon>Marinilabiliales</taxon>
        <taxon>Prolixibacteraceae</taxon>
        <taxon>Sunxiuqinia</taxon>
    </lineage>
</organism>
<dbReference type="OrthoDB" id="9809583at2"/>
<gene>
    <name evidence="3" type="ORF">NC99_39380</name>
</gene>
<dbReference type="RefSeq" id="WP_053187152.1">
    <property type="nucleotide sequence ID" value="NZ_LGIA01000195.1"/>
</dbReference>
<keyword evidence="3" id="KW-0326">Glycosidase</keyword>
<dbReference type="PROSITE" id="PS51762">
    <property type="entry name" value="GH16_2"/>
    <property type="match status" value="1"/>
</dbReference>
<dbReference type="EMBL" id="LGIA01000195">
    <property type="protein sequence ID" value="KOH43207.1"/>
    <property type="molecule type" value="Genomic_DNA"/>
</dbReference>
<protein>
    <submittedName>
        <fullName evidence="3">Glycoside hydrolase</fullName>
        <ecNumber evidence="3">3.2.1.73</ecNumber>
    </submittedName>
</protein>
<dbReference type="CDD" id="cd08023">
    <property type="entry name" value="GH16_laminarinase_like"/>
    <property type="match status" value="1"/>
</dbReference>
<dbReference type="EC" id="3.2.1.73" evidence="3"/>
<dbReference type="GO" id="GO:0005975">
    <property type="term" value="P:carbohydrate metabolic process"/>
    <property type="evidence" value="ECO:0007669"/>
    <property type="project" value="InterPro"/>
</dbReference>
<dbReference type="PANTHER" id="PTHR10963:SF55">
    <property type="entry name" value="GLYCOSIDE HYDROLASE FAMILY 16 PROTEIN"/>
    <property type="match status" value="1"/>
</dbReference>
<dbReference type="Gene3D" id="2.60.120.200">
    <property type="match status" value="1"/>
</dbReference>
<name>A0A0L8V4U8_9BACT</name>
<dbReference type="AlphaFoldDB" id="A0A0L8V4U8"/>
<evidence type="ECO:0000313" key="3">
    <source>
        <dbReference type="EMBL" id="KOH43207.1"/>
    </source>
</evidence>
<accession>A0A0L8V4U8</accession>
<evidence type="ECO:0000259" key="2">
    <source>
        <dbReference type="PROSITE" id="PS51762"/>
    </source>
</evidence>
<dbReference type="InterPro" id="IPR050546">
    <property type="entry name" value="Glycosyl_Hydrlase_16"/>
</dbReference>
<proteinExistence type="inferred from homology"/>